<dbReference type="KEGG" id="deo:CAY53_06670"/>
<evidence type="ECO:0000259" key="3">
    <source>
        <dbReference type="PROSITE" id="PS51677"/>
    </source>
</evidence>
<reference evidence="4 5" key="1">
    <citation type="journal article" date="2018" name="MBio">
        <title>Insights into the evolution of host association through the isolation and characterization of a novel human periodontal pathobiont, Desulfobulbus oralis.</title>
        <authorList>
            <person name="Cross K.L."/>
            <person name="Chirania P."/>
            <person name="Xiong W."/>
            <person name="Beall C.J."/>
            <person name="Elkins J.G."/>
            <person name="Giannone R.J."/>
            <person name="Griffen A.L."/>
            <person name="Guss A.M."/>
            <person name="Hettich R.L."/>
            <person name="Joshi S.S."/>
            <person name="Mokrzan E.M."/>
            <person name="Martin R.K."/>
            <person name="Zhulin I.B."/>
            <person name="Leys E.J."/>
            <person name="Podar M."/>
        </authorList>
    </citation>
    <scope>NUCLEOTIDE SEQUENCE [LARGE SCALE GENOMIC DNA]</scope>
    <source>
        <strain evidence="4 5">ORNL</strain>
    </source>
</reference>
<evidence type="ECO:0000313" key="5">
    <source>
        <dbReference type="Proteomes" id="UP000239867"/>
    </source>
</evidence>
<name>A0A2L1GNF9_9BACT</name>
<dbReference type="InterPro" id="IPR051398">
    <property type="entry name" value="Polysacch_Deacetylase"/>
</dbReference>
<dbReference type="Pfam" id="PF01522">
    <property type="entry name" value="Polysacc_deac_1"/>
    <property type="match status" value="2"/>
</dbReference>
<organism evidence="4 5">
    <name type="scientific">Desulfobulbus oralis</name>
    <dbReference type="NCBI Taxonomy" id="1986146"/>
    <lineage>
        <taxon>Bacteria</taxon>
        <taxon>Pseudomonadati</taxon>
        <taxon>Thermodesulfobacteriota</taxon>
        <taxon>Desulfobulbia</taxon>
        <taxon>Desulfobulbales</taxon>
        <taxon>Desulfobulbaceae</taxon>
        <taxon>Desulfobulbus</taxon>
    </lineage>
</organism>
<keyword evidence="5" id="KW-1185">Reference proteome</keyword>
<feature type="domain" description="NodB homology" evidence="3">
    <location>
        <begin position="87"/>
        <end position="340"/>
    </location>
</feature>
<dbReference type="GO" id="GO:0005975">
    <property type="term" value="P:carbohydrate metabolic process"/>
    <property type="evidence" value="ECO:0007669"/>
    <property type="project" value="InterPro"/>
</dbReference>
<evidence type="ECO:0000256" key="2">
    <source>
        <dbReference type="ARBA" id="ARBA00022729"/>
    </source>
</evidence>
<dbReference type="Gene3D" id="3.20.20.370">
    <property type="entry name" value="Glycoside hydrolase/deacetylase"/>
    <property type="match status" value="1"/>
</dbReference>
<evidence type="ECO:0000256" key="1">
    <source>
        <dbReference type="ARBA" id="ARBA00004613"/>
    </source>
</evidence>
<dbReference type="SUPFAM" id="SSF88713">
    <property type="entry name" value="Glycoside hydrolase/deacetylase"/>
    <property type="match status" value="1"/>
</dbReference>
<proteinExistence type="predicted"/>
<dbReference type="GO" id="GO:0016810">
    <property type="term" value="F:hydrolase activity, acting on carbon-nitrogen (but not peptide) bonds"/>
    <property type="evidence" value="ECO:0007669"/>
    <property type="project" value="InterPro"/>
</dbReference>
<dbReference type="InterPro" id="IPR002509">
    <property type="entry name" value="NODB_dom"/>
</dbReference>
<gene>
    <name evidence="4" type="ORF">CAY53_06670</name>
</gene>
<dbReference type="PANTHER" id="PTHR34216">
    <property type="match status" value="1"/>
</dbReference>
<keyword evidence="2" id="KW-0732">Signal</keyword>
<dbReference type="CDD" id="cd10918">
    <property type="entry name" value="CE4_NodB_like_5s_6s"/>
    <property type="match status" value="1"/>
</dbReference>
<accession>A0A2L1GNF9</accession>
<dbReference type="Proteomes" id="UP000239867">
    <property type="component" value="Chromosome"/>
</dbReference>
<evidence type="ECO:0000313" key="4">
    <source>
        <dbReference type="EMBL" id="AVD71202.1"/>
    </source>
</evidence>
<comment type="subcellular location">
    <subcellularLocation>
        <location evidence="1">Secreted</location>
    </subcellularLocation>
</comment>
<dbReference type="PANTHER" id="PTHR34216:SF3">
    <property type="entry name" value="POLY-BETA-1,6-N-ACETYL-D-GLUCOSAMINE N-DEACETYLASE"/>
    <property type="match status" value="1"/>
</dbReference>
<dbReference type="GO" id="GO:0005576">
    <property type="term" value="C:extracellular region"/>
    <property type="evidence" value="ECO:0007669"/>
    <property type="project" value="UniProtKB-SubCell"/>
</dbReference>
<dbReference type="AlphaFoldDB" id="A0A2L1GNF9"/>
<dbReference type="InterPro" id="IPR011330">
    <property type="entry name" value="Glyco_hydro/deAcase_b/a-brl"/>
</dbReference>
<dbReference type="PROSITE" id="PS51677">
    <property type="entry name" value="NODB"/>
    <property type="match status" value="1"/>
</dbReference>
<dbReference type="EMBL" id="CP021255">
    <property type="protein sequence ID" value="AVD71202.1"/>
    <property type="molecule type" value="Genomic_DNA"/>
</dbReference>
<protein>
    <recommendedName>
        <fullName evidence="3">NodB homology domain-containing protein</fullName>
    </recommendedName>
</protein>
<sequence>MTIKDAIKWLTGMAFLNGPAGRALHRCGLVLMLHRVVGSREEARLPHNNPLCVDRQSFSTLLAFLQRHFELVELEVALSCAPAGERPVLALTFDDGWQDNYRYAFPVLQEQGVPASIFLSTAYIGQKRGFWWESVARRLWHDPETVDQDALRQALTGSRIQLMPELFSPAQSRARSLLIADFVRQLKWLDPLRLHGLADELFYDGSTHAMNWQEVAQMERSGLIRFGAHGHEHHILTLLQHRDCAADIFASQRLINQHCVRPLKQYCYPNGDHHADLHELLGDFGYTHALGVEPGVVSKGCNRFALPRIDVSQKTAEQPGLLAWRILQAYRNSLRQVDRV</sequence>